<organism evidence="2 3">
    <name type="scientific">Thermovibrio ammonificans (strain DSM 15698 / JCM 12110 / HB-1)</name>
    <dbReference type="NCBI Taxonomy" id="648996"/>
    <lineage>
        <taxon>Bacteria</taxon>
        <taxon>Pseudomonadati</taxon>
        <taxon>Aquificota</taxon>
        <taxon>Aquificia</taxon>
        <taxon>Desulfurobacteriales</taxon>
        <taxon>Desulfurobacteriaceae</taxon>
        <taxon>Thermovibrio</taxon>
    </lineage>
</organism>
<dbReference type="KEGG" id="tam:Theam_1357"/>
<protein>
    <recommendedName>
        <fullName evidence="4">Lipoprotein</fullName>
    </recommendedName>
</protein>
<dbReference type="GO" id="GO:0019867">
    <property type="term" value="C:outer membrane"/>
    <property type="evidence" value="ECO:0007669"/>
    <property type="project" value="InterPro"/>
</dbReference>
<keyword evidence="1" id="KW-0732">Signal</keyword>
<dbReference type="HOGENOM" id="CLU_1537636_0_0_0"/>
<dbReference type="InterPro" id="IPR007485">
    <property type="entry name" value="LPS_assembly_LptE"/>
</dbReference>
<dbReference type="STRING" id="648996.Theam_1357"/>
<evidence type="ECO:0000256" key="1">
    <source>
        <dbReference type="SAM" id="SignalP"/>
    </source>
</evidence>
<evidence type="ECO:0000313" key="3">
    <source>
        <dbReference type="Proteomes" id="UP000006362"/>
    </source>
</evidence>
<dbReference type="Proteomes" id="UP000006362">
    <property type="component" value="Chromosome"/>
</dbReference>
<accession>E8T3R3</accession>
<sequence>MRVALIAALLPVVGCASLPAASVQKPKKVEHVYIEPVTNRTSEEGLDVIFTRAADNAFYTDPRFKVDLIPVPDRTVVVKTTVDSISTFPVGFDSRDVARKYRMTIGVTVKLIKYGYRHPFLTFHIERYDFYDAYGTASEVEAKRKECMERIAREIFNEVGERLYVESAKEIQKR</sequence>
<dbReference type="GO" id="GO:0043165">
    <property type="term" value="P:Gram-negative-bacterium-type cell outer membrane assembly"/>
    <property type="evidence" value="ECO:0007669"/>
    <property type="project" value="InterPro"/>
</dbReference>
<feature type="signal peptide" evidence="1">
    <location>
        <begin position="1"/>
        <end position="20"/>
    </location>
</feature>
<dbReference type="OrthoDB" id="13131at2"/>
<reference evidence="2" key="1">
    <citation type="submission" date="2011-01" db="EMBL/GenBank/DDBJ databases">
        <title>Complete sequence of chromosome of Thermovibrio ammonificans HB-1.</title>
        <authorList>
            <consortium name="US DOE Joint Genome Institute"/>
            <person name="Lucas S."/>
            <person name="Copeland A."/>
            <person name="Lapidus A."/>
            <person name="Cheng J.-F."/>
            <person name="Goodwin L."/>
            <person name="Pitluck S."/>
            <person name="Davenport K."/>
            <person name="Detter J.C."/>
            <person name="Han C."/>
            <person name="Tapia R."/>
            <person name="Land M."/>
            <person name="Hauser L."/>
            <person name="Kyrpides N."/>
            <person name="Ivanova N."/>
            <person name="Ovchinnikova G."/>
            <person name="Vetriani C."/>
            <person name="Woyke T."/>
        </authorList>
    </citation>
    <scope>NUCLEOTIDE SEQUENCE [LARGE SCALE GENOMIC DNA]</scope>
    <source>
        <strain evidence="2">HB-1</strain>
    </source>
</reference>
<keyword evidence="3" id="KW-1185">Reference proteome</keyword>
<dbReference type="AlphaFoldDB" id="E8T3R3"/>
<dbReference type="RefSeq" id="WP_013538106.1">
    <property type="nucleotide sequence ID" value="NC_014926.1"/>
</dbReference>
<name>E8T3R3_THEA1</name>
<evidence type="ECO:0008006" key="4">
    <source>
        <dbReference type="Google" id="ProtNLM"/>
    </source>
</evidence>
<evidence type="ECO:0000313" key="2">
    <source>
        <dbReference type="EMBL" id="ADU97320.1"/>
    </source>
</evidence>
<dbReference type="Pfam" id="PF04390">
    <property type="entry name" value="LptE"/>
    <property type="match status" value="1"/>
</dbReference>
<proteinExistence type="predicted"/>
<feature type="chain" id="PRO_5003231178" description="Lipoprotein" evidence="1">
    <location>
        <begin position="21"/>
        <end position="174"/>
    </location>
</feature>
<dbReference type="EMBL" id="CP002444">
    <property type="protein sequence ID" value="ADU97320.1"/>
    <property type="molecule type" value="Genomic_DNA"/>
</dbReference>
<gene>
    <name evidence="2" type="ordered locus">Theam_1357</name>
</gene>
<dbReference type="eggNOG" id="ENOG50307X8">
    <property type="taxonomic scope" value="Bacteria"/>
</dbReference>